<feature type="compositionally biased region" description="Polar residues" evidence="1">
    <location>
        <begin position="80"/>
        <end position="89"/>
    </location>
</feature>
<keyword evidence="3" id="KW-1185">Reference proteome</keyword>
<comment type="caution">
    <text evidence="2">The sequence shown here is derived from an EMBL/GenBank/DDBJ whole genome shotgun (WGS) entry which is preliminary data.</text>
</comment>
<dbReference type="RefSeq" id="XP_029226320.1">
    <property type="nucleotide sequence ID" value="XM_029373572.1"/>
</dbReference>
<dbReference type="AlphaFoldDB" id="A0A422NZU1"/>
<dbReference type="EMBL" id="MKKU01000469">
    <property type="protein sequence ID" value="RNF11013.1"/>
    <property type="molecule type" value="Genomic_DNA"/>
</dbReference>
<evidence type="ECO:0000256" key="1">
    <source>
        <dbReference type="SAM" id="MobiDB-lite"/>
    </source>
</evidence>
<feature type="compositionally biased region" description="Polar residues" evidence="1">
    <location>
        <begin position="43"/>
        <end position="66"/>
    </location>
</feature>
<dbReference type="Proteomes" id="UP000284403">
    <property type="component" value="Unassembled WGS sequence"/>
</dbReference>
<evidence type="ECO:0000313" key="3">
    <source>
        <dbReference type="Proteomes" id="UP000284403"/>
    </source>
</evidence>
<feature type="region of interest" description="Disordered" evidence="1">
    <location>
        <begin position="371"/>
        <end position="432"/>
    </location>
</feature>
<dbReference type="GeneID" id="40320308"/>
<feature type="compositionally biased region" description="Basic and acidic residues" evidence="1">
    <location>
        <begin position="121"/>
        <end position="143"/>
    </location>
</feature>
<sequence length="432" mass="46800">MASSSSQETACKVPATRLASSKAPSKAPTATSKAPKDTPAASTGKQTTLPRSSATKTNLSLQLTPSTRKKGGGSSPPVYLTSQTKTVTPTPVLATPSEAPPDESLQVATHDCLHTPIGPPREMHQMPENKDGQQKESATDAEHSAANAKVHVEDDAPPPLQASTPPSAAEPGNERLWQAVEKGRHNSDFTGKEGVIQQLIKAEERIGELSLEVARLKKAMNPDGNPIFFRHTLWMESEMEKLKRELNRERTSTKHHLEAHRKSLIALNKLQEVMDPYGDRASLLRRNTELECQIRDMAKEEFEHRLAIAELREEVALRETRYGSCSSGSEYVTVRLASLCGLCREKLGAEADCRVARGRLAELAAAKPLGAVPPSLSGPWPPEVTRVPREPRGRAPAMPPPPQSACKMGTSEPSATPQRPGGAASMWRELTA</sequence>
<feature type="region of interest" description="Disordered" evidence="1">
    <location>
        <begin position="1"/>
        <end position="149"/>
    </location>
</feature>
<organism evidence="2 3">
    <name type="scientific">Trypanosoma conorhini</name>
    <dbReference type="NCBI Taxonomy" id="83891"/>
    <lineage>
        <taxon>Eukaryota</taxon>
        <taxon>Discoba</taxon>
        <taxon>Euglenozoa</taxon>
        <taxon>Kinetoplastea</taxon>
        <taxon>Metakinetoplastina</taxon>
        <taxon>Trypanosomatida</taxon>
        <taxon>Trypanosomatidae</taxon>
        <taxon>Trypanosoma</taxon>
    </lineage>
</organism>
<protein>
    <submittedName>
        <fullName evidence="2">Uncharacterized protein</fullName>
    </submittedName>
</protein>
<gene>
    <name evidence="2" type="ORF">Tco025E_06697</name>
</gene>
<evidence type="ECO:0000313" key="2">
    <source>
        <dbReference type="EMBL" id="RNF11013.1"/>
    </source>
</evidence>
<proteinExistence type="predicted"/>
<name>A0A422NZU1_9TRYP</name>
<reference evidence="2 3" key="1">
    <citation type="journal article" date="2018" name="BMC Genomics">
        <title>Genomic comparison of Trypanosoma conorhini and Trypanosoma rangeli to Trypanosoma cruzi strains of high and low virulence.</title>
        <authorList>
            <person name="Bradwell K.R."/>
            <person name="Koparde V.N."/>
            <person name="Matveyev A.V."/>
            <person name="Serrano M.G."/>
            <person name="Alves J.M."/>
            <person name="Parikh H."/>
            <person name="Huang B."/>
            <person name="Lee V."/>
            <person name="Espinosa-Alvarez O."/>
            <person name="Ortiz P.A."/>
            <person name="Costa-Martins A.G."/>
            <person name="Teixeira M.M."/>
            <person name="Buck G.A."/>
        </authorList>
    </citation>
    <scope>NUCLEOTIDE SEQUENCE [LARGE SCALE GENOMIC DNA]</scope>
    <source>
        <strain evidence="2 3">025E</strain>
    </source>
</reference>
<dbReference type="OrthoDB" id="249679at2759"/>
<feature type="non-terminal residue" evidence="2">
    <location>
        <position position="432"/>
    </location>
</feature>
<feature type="compositionally biased region" description="Low complexity" evidence="1">
    <location>
        <begin position="19"/>
        <end position="41"/>
    </location>
</feature>
<accession>A0A422NZU1</accession>